<feature type="compositionally biased region" description="Polar residues" evidence="1">
    <location>
        <begin position="7"/>
        <end position="24"/>
    </location>
</feature>
<dbReference type="GO" id="GO:0008234">
    <property type="term" value="F:cysteine-type peptidase activity"/>
    <property type="evidence" value="ECO:0007669"/>
    <property type="project" value="InterPro"/>
</dbReference>
<evidence type="ECO:0000259" key="2">
    <source>
        <dbReference type="PROSITE" id="PS51540"/>
    </source>
</evidence>
<evidence type="ECO:0000313" key="4">
    <source>
        <dbReference type="EMBL" id="WVW82590.1"/>
    </source>
</evidence>
<gene>
    <name evidence="3" type="ORF">I302_03308</name>
    <name evidence="4" type="ORF">I302_104601</name>
</gene>
<sequence>MAPPKQEATSDNSAQNDGTASYESCESLMSEHHPNRQAFHRAFTDKCDALRKMVVATRITGDRSKDSALFDVLGETAGDVAESLEKSEQVRSRVRQFIEDSTHKIASVFKERSKTPRDFIKAVNDLGLNAEVIETGKIRVSAESQAVTDDETKLSGRFVRDLEPLDFKDSVSYSDFADSLYKKRLKQMPEIEASKEDWRRNLPAEEKELSSDERDTMYAESYPDREVYWRLWAYRDWEAVWKETRNSLKYELEKQVSNLIRSAKDEKRSEVGSLEGLHLETHVGPHLERNIYNGLSNPSKKELARNSIAFFLSSKDGLYGEVTNPQFYNLKKYTNINDEKFARCWWKIL</sequence>
<reference evidence="3" key="1">
    <citation type="submission" date="2013-07" db="EMBL/GenBank/DDBJ databases">
        <title>The Genome Sequence of Cryptococcus bestiolae CBS10118.</title>
        <authorList>
            <consortium name="The Broad Institute Genome Sequencing Platform"/>
            <person name="Cuomo C."/>
            <person name="Litvintseva A."/>
            <person name="Chen Y."/>
            <person name="Heitman J."/>
            <person name="Sun S."/>
            <person name="Springer D."/>
            <person name="Dromer F."/>
            <person name="Young S.K."/>
            <person name="Zeng Q."/>
            <person name="Gargeya S."/>
            <person name="Fitzgerald M."/>
            <person name="Abouelleil A."/>
            <person name="Alvarado L."/>
            <person name="Berlin A.M."/>
            <person name="Chapman S.B."/>
            <person name="Dewar J."/>
            <person name="Goldberg J."/>
            <person name="Griggs A."/>
            <person name="Gujja S."/>
            <person name="Hansen M."/>
            <person name="Howarth C."/>
            <person name="Imamovic A."/>
            <person name="Larimer J."/>
            <person name="McCowan C."/>
            <person name="Murphy C."/>
            <person name="Pearson M."/>
            <person name="Priest M."/>
            <person name="Roberts A."/>
            <person name="Saif S."/>
            <person name="Shea T."/>
            <person name="Sykes S."/>
            <person name="Wortman J."/>
            <person name="Nusbaum C."/>
            <person name="Birren B."/>
        </authorList>
    </citation>
    <scope>NUCLEOTIDE SEQUENCE [LARGE SCALE GENOMIC DNA]</scope>
    <source>
        <strain evidence="3">CBS 10118</strain>
    </source>
</reference>
<accession>A0A1B9GBQ4</accession>
<dbReference type="RefSeq" id="XP_019049519.1">
    <property type="nucleotide sequence ID" value="XM_019189957.1"/>
</dbReference>
<dbReference type="PROSITE" id="PS51540">
    <property type="entry name" value="AV_PCP_BETA"/>
    <property type="match status" value="1"/>
</dbReference>
<dbReference type="EMBL" id="KI894019">
    <property type="protein sequence ID" value="OCF28449.1"/>
    <property type="molecule type" value="Genomic_DNA"/>
</dbReference>
<reference evidence="4" key="4">
    <citation type="submission" date="2024-02" db="EMBL/GenBank/DDBJ databases">
        <title>Comparative genomics of Cryptococcus and Kwoniella reveals pathogenesis evolution and contrasting modes of karyotype evolution via chromosome fusion or intercentromeric recombination.</title>
        <authorList>
            <person name="Coelho M.A."/>
            <person name="David-Palma M."/>
            <person name="Shea T."/>
            <person name="Bowers K."/>
            <person name="McGinley-Smith S."/>
            <person name="Mohammad A.W."/>
            <person name="Gnirke A."/>
            <person name="Yurkov A.M."/>
            <person name="Nowrousian M."/>
            <person name="Sun S."/>
            <person name="Cuomo C.A."/>
            <person name="Heitman J."/>
        </authorList>
    </citation>
    <scope>NUCLEOTIDE SEQUENCE</scope>
    <source>
        <strain evidence="4">CBS 10118</strain>
    </source>
</reference>
<organism evidence="3">
    <name type="scientific">Kwoniella bestiolae CBS 10118</name>
    <dbReference type="NCBI Taxonomy" id="1296100"/>
    <lineage>
        <taxon>Eukaryota</taxon>
        <taxon>Fungi</taxon>
        <taxon>Dikarya</taxon>
        <taxon>Basidiomycota</taxon>
        <taxon>Agaricomycotina</taxon>
        <taxon>Tremellomycetes</taxon>
        <taxon>Tremellales</taxon>
        <taxon>Cryptococcaceae</taxon>
        <taxon>Kwoniella</taxon>
    </lineage>
</organism>
<evidence type="ECO:0000313" key="3">
    <source>
        <dbReference type="EMBL" id="OCF28449.1"/>
    </source>
</evidence>
<protein>
    <recommendedName>
        <fullName evidence="2">Peptidase C32 domain-containing protein</fullName>
    </recommendedName>
</protein>
<evidence type="ECO:0000313" key="5">
    <source>
        <dbReference type="Proteomes" id="UP000092730"/>
    </source>
</evidence>
<reference evidence="4" key="2">
    <citation type="submission" date="2013-07" db="EMBL/GenBank/DDBJ databases">
        <authorList>
            <consortium name="The Broad Institute Genome Sequencing Platform"/>
            <person name="Cuomo C."/>
            <person name="Litvintseva A."/>
            <person name="Chen Y."/>
            <person name="Heitman J."/>
            <person name="Sun S."/>
            <person name="Springer D."/>
            <person name="Dromer F."/>
            <person name="Young S.K."/>
            <person name="Zeng Q."/>
            <person name="Gargeya S."/>
            <person name="Fitzgerald M."/>
            <person name="Abouelleil A."/>
            <person name="Alvarado L."/>
            <person name="Berlin A.M."/>
            <person name="Chapman S.B."/>
            <person name="Dewar J."/>
            <person name="Goldberg J."/>
            <person name="Griggs A."/>
            <person name="Gujja S."/>
            <person name="Hansen M."/>
            <person name="Howarth C."/>
            <person name="Imamovic A."/>
            <person name="Larimer J."/>
            <person name="McCowan C."/>
            <person name="Murphy C."/>
            <person name="Pearson M."/>
            <person name="Priest M."/>
            <person name="Roberts A."/>
            <person name="Saif S."/>
            <person name="Shea T."/>
            <person name="Sykes S."/>
            <person name="Wortman J."/>
            <person name="Nusbaum C."/>
            <person name="Birren B."/>
        </authorList>
    </citation>
    <scope>NUCLEOTIDE SEQUENCE</scope>
    <source>
        <strain evidence="4">CBS 10118</strain>
    </source>
</reference>
<feature type="region of interest" description="Disordered" evidence="1">
    <location>
        <begin position="1"/>
        <end position="29"/>
    </location>
</feature>
<reference evidence="3" key="3">
    <citation type="submission" date="2014-01" db="EMBL/GenBank/DDBJ databases">
        <title>Evolution of pathogenesis and genome organization in the Tremellales.</title>
        <authorList>
            <person name="Cuomo C."/>
            <person name="Litvintseva A."/>
            <person name="Heitman J."/>
            <person name="Chen Y."/>
            <person name="Sun S."/>
            <person name="Springer D."/>
            <person name="Dromer F."/>
            <person name="Young S."/>
            <person name="Zeng Q."/>
            <person name="Chapman S."/>
            <person name="Gujja S."/>
            <person name="Saif S."/>
            <person name="Birren B."/>
        </authorList>
    </citation>
    <scope>NUCLEOTIDE SEQUENCE</scope>
    <source>
        <strain evidence="3">CBS 10118</strain>
    </source>
</reference>
<dbReference type="KEGG" id="kbi:30207707"/>
<dbReference type="GeneID" id="30207707"/>
<feature type="domain" description="Peptidase C32" evidence="2">
    <location>
        <begin position="337"/>
        <end position="349"/>
    </location>
</feature>
<name>A0A1B9GBQ4_9TREE</name>
<dbReference type="EMBL" id="CP144542">
    <property type="protein sequence ID" value="WVW82590.1"/>
    <property type="molecule type" value="Genomic_DNA"/>
</dbReference>
<dbReference type="VEuPathDB" id="FungiDB:I302_03308"/>
<proteinExistence type="predicted"/>
<dbReference type="InterPro" id="IPR025773">
    <property type="entry name" value="AV_PCPbeta"/>
</dbReference>
<dbReference type="AlphaFoldDB" id="A0A1B9GBQ4"/>
<evidence type="ECO:0000256" key="1">
    <source>
        <dbReference type="SAM" id="MobiDB-lite"/>
    </source>
</evidence>
<dbReference type="Proteomes" id="UP000092730">
    <property type="component" value="Chromosome 2"/>
</dbReference>
<keyword evidence="5" id="KW-1185">Reference proteome</keyword>